<keyword evidence="2" id="KW-1185">Reference proteome</keyword>
<comment type="caution">
    <text evidence="1">The sequence shown here is derived from an EMBL/GenBank/DDBJ whole genome shotgun (WGS) entry which is preliminary data.</text>
</comment>
<protein>
    <submittedName>
        <fullName evidence="1">Uncharacterized protein</fullName>
    </submittedName>
</protein>
<organism evidence="1 2">
    <name type="scientific">Luteolibacter pohnpeiensis</name>
    <dbReference type="NCBI Taxonomy" id="454153"/>
    <lineage>
        <taxon>Bacteria</taxon>
        <taxon>Pseudomonadati</taxon>
        <taxon>Verrucomicrobiota</taxon>
        <taxon>Verrucomicrobiia</taxon>
        <taxon>Verrucomicrobiales</taxon>
        <taxon>Verrucomicrobiaceae</taxon>
        <taxon>Luteolibacter</taxon>
    </lineage>
</organism>
<reference evidence="1" key="1">
    <citation type="submission" date="2021-01" db="EMBL/GenBank/DDBJ databases">
        <title>Modified the classification status of verrucomicrobia.</title>
        <authorList>
            <person name="Feng X."/>
        </authorList>
    </citation>
    <scope>NUCLEOTIDE SEQUENCE</scope>
    <source>
        <strain evidence="1">KCTC 22041</strain>
    </source>
</reference>
<evidence type="ECO:0000313" key="1">
    <source>
        <dbReference type="EMBL" id="MBK1884134.1"/>
    </source>
</evidence>
<gene>
    <name evidence="1" type="ORF">JIN85_17065</name>
</gene>
<dbReference type="Proteomes" id="UP000603141">
    <property type="component" value="Unassembled WGS sequence"/>
</dbReference>
<dbReference type="RefSeq" id="WP_200273039.1">
    <property type="nucleotide sequence ID" value="NZ_JAENIJ010000035.1"/>
</dbReference>
<evidence type="ECO:0000313" key="2">
    <source>
        <dbReference type="Proteomes" id="UP000603141"/>
    </source>
</evidence>
<sequence length="105" mass="11579">MDPISPNQESTDAPQWAVIELMGHVRYGGLVSKDNQFGTALLRVEVPQHDGSFVSQLVNPSSLYRVTICSEDIARQAALAGNFTPLNAWDVRHLLPKSMQPDLGY</sequence>
<proteinExistence type="predicted"/>
<name>A0A934VY35_9BACT</name>
<dbReference type="EMBL" id="JAENIJ010000035">
    <property type="protein sequence ID" value="MBK1884134.1"/>
    <property type="molecule type" value="Genomic_DNA"/>
</dbReference>
<dbReference type="AlphaFoldDB" id="A0A934VY35"/>
<accession>A0A934VY35</accession>